<feature type="domain" description="Ig-like" evidence="8">
    <location>
        <begin position="399"/>
        <end position="489"/>
    </location>
</feature>
<evidence type="ECO:0000256" key="5">
    <source>
        <dbReference type="ARBA" id="ARBA00023319"/>
    </source>
</evidence>
<dbReference type="InterPro" id="IPR013151">
    <property type="entry name" value="Immunoglobulin_dom"/>
</dbReference>
<feature type="domain" description="Ig-like" evidence="8">
    <location>
        <begin position="294"/>
        <end position="392"/>
    </location>
</feature>
<dbReference type="InterPro" id="IPR036179">
    <property type="entry name" value="Ig-like_dom_sf"/>
</dbReference>
<reference evidence="11" key="1">
    <citation type="submission" date="2025-08" db="UniProtKB">
        <authorList>
            <consortium name="RefSeq"/>
        </authorList>
    </citation>
    <scope>IDENTIFICATION</scope>
    <source>
        <tissue evidence="11">Whole organism</tissue>
    </source>
</reference>
<dbReference type="Pfam" id="PF08205">
    <property type="entry name" value="C2-set_2"/>
    <property type="match status" value="1"/>
</dbReference>
<accession>A0A8B7NFA1</accession>
<dbReference type="PANTHER" id="PTHR23278">
    <property type="entry name" value="SIDESTEP PROTEIN"/>
    <property type="match status" value="1"/>
</dbReference>
<keyword evidence="5" id="KW-0393">Immunoglobulin domain</keyword>
<dbReference type="Proteomes" id="UP000694843">
    <property type="component" value="Unplaced"/>
</dbReference>
<dbReference type="AlphaFoldDB" id="A0A8B7NFA1"/>
<organism evidence="10 11">
    <name type="scientific">Hyalella azteca</name>
    <name type="common">Amphipod</name>
    <dbReference type="NCBI Taxonomy" id="294128"/>
    <lineage>
        <taxon>Eukaryota</taxon>
        <taxon>Metazoa</taxon>
        <taxon>Ecdysozoa</taxon>
        <taxon>Arthropoda</taxon>
        <taxon>Crustacea</taxon>
        <taxon>Multicrustacea</taxon>
        <taxon>Malacostraca</taxon>
        <taxon>Eumalacostraca</taxon>
        <taxon>Peracarida</taxon>
        <taxon>Amphipoda</taxon>
        <taxon>Senticaudata</taxon>
        <taxon>Talitrida</taxon>
        <taxon>Talitroidea</taxon>
        <taxon>Hyalellidae</taxon>
        <taxon>Hyalella</taxon>
    </lineage>
</organism>
<dbReference type="InterPro" id="IPR013098">
    <property type="entry name" value="Ig_I-set"/>
</dbReference>
<keyword evidence="7" id="KW-0812">Transmembrane</keyword>
<dbReference type="Pfam" id="PF00047">
    <property type="entry name" value="ig"/>
    <property type="match status" value="1"/>
</dbReference>
<dbReference type="OrthoDB" id="10055806at2759"/>
<dbReference type="InterPro" id="IPR013783">
    <property type="entry name" value="Ig-like_fold"/>
</dbReference>
<dbReference type="SUPFAM" id="SSF49265">
    <property type="entry name" value="Fibronectin type III"/>
    <property type="match status" value="1"/>
</dbReference>
<keyword evidence="3 7" id="KW-0472">Membrane</keyword>
<dbReference type="PANTHER" id="PTHR23278:SF19">
    <property type="entry name" value="OBSCURIN"/>
    <property type="match status" value="1"/>
</dbReference>
<evidence type="ECO:0000313" key="10">
    <source>
        <dbReference type="Proteomes" id="UP000694843"/>
    </source>
</evidence>
<dbReference type="FunFam" id="2.60.40.10:FF:000032">
    <property type="entry name" value="palladin isoform X1"/>
    <property type="match status" value="1"/>
</dbReference>
<evidence type="ECO:0000256" key="1">
    <source>
        <dbReference type="ARBA" id="ARBA00004167"/>
    </source>
</evidence>
<dbReference type="RefSeq" id="XP_018012290.1">
    <property type="nucleotide sequence ID" value="XM_018156801.2"/>
</dbReference>
<dbReference type="PROSITE" id="PS50853">
    <property type="entry name" value="FN3"/>
    <property type="match status" value="1"/>
</dbReference>
<evidence type="ECO:0000256" key="3">
    <source>
        <dbReference type="ARBA" id="ARBA00023136"/>
    </source>
</evidence>
<dbReference type="SMART" id="SM00409">
    <property type="entry name" value="IG"/>
    <property type="match status" value="4"/>
</dbReference>
<dbReference type="GeneID" id="108669463"/>
<dbReference type="PROSITE" id="PS50835">
    <property type="entry name" value="IG_LIKE"/>
    <property type="match status" value="5"/>
</dbReference>
<dbReference type="SMART" id="SM00408">
    <property type="entry name" value="IGc2"/>
    <property type="match status" value="3"/>
</dbReference>
<sequence>MLDARAITVVLSVAFVAVIWANLAVLVHGNRALEEYSSSPEGLENSPVTAVQAVVGESVLLPCDVTPPTPSDAPMLVLFFFKTKGTPIYSVDARESSNLYSGKHWADSEQLDRRANLQVRRPGQQGLYLSRLTEDDAGEYRCRVDFKSSPTRNARIILEIIVPPRHILVTSSWEEGRIVSGRIGPYPEGADLTLACQVTGGSPRPSVTWWQGASLMDDVSEVTTEQVTRNLLRLPRLTGDDLFRKLTCLAANSNLTAPLSTAVSLDIAFPPNSVRISSRTATSGRLPVGGGRGPEESDMVVNVITVRANREEYLTCESTGSRPQAELAWRKNSLAVKGVTATPPPFEGSNSGRLTSVSTLQIFPGIEDHMAVVTCKAFSPKLPAEYIEDSVTLNVLYSPLIELHFSSAVEQANLEEGDDFSFECTVQANPEAGKIQWARDGVPIMANDSARVEMAGKRLIIMKTTRFDSGSYTCAAANTEGVTTSNAIAIKIKFVPVCSSNRIQKQHGAGKKERIDVTCWVDSHPEPLTFRWAFNSSTSELRDISATAFSNHGMSSTLNYLPNNELDFGSLLCWAANDVGLMKQPCVMQIVPAAKPEKARNCEVFNNSSMPRSVALVSCLPGWDGGLAQTFTLEVRESRHKHSRILASVQHSPTPVFNMKGLKPDEEYLFIITAVNSRGTSPPVTLSYKVPVEMVPSLSSNAQRSDEAGWLSWTLFIAVVAGVFITVALCLAAVIGLMRAKCCTKKSSAKIIYAGPIRSSDEGDKTNSLCPSTIVYCDKHDCEIDDLTKSSYLRSSSESGDSLCKHHLDHINHKDEKFRSSGSDIRIDTPCNWNPDLGSSCEDSYFRNSGPYHINSLSPPPPPDHMVTMATSSPIPSSCRAPLASSDSLGRYSSSSSSRLSSVSTSGVSAATVALHPDYRDLSADCRTPLMSESAKESAV</sequence>
<proteinExistence type="predicted"/>
<keyword evidence="2" id="KW-0677">Repeat</keyword>
<dbReference type="Gene3D" id="2.60.40.10">
    <property type="entry name" value="Immunoglobulins"/>
    <property type="match status" value="5"/>
</dbReference>
<comment type="subcellular location">
    <subcellularLocation>
        <location evidence="1">Membrane</location>
        <topology evidence="1">Single-pass membrane protein</topology>
    </subcellularLocation>
</comment>
<dbReference type="GO" id="GO:0009653">
    <property type="term" value="P:anatomical structure morphogenesis"/>
    <property type="evidence" value="ECO:0007669"/>
    <property type="project" value="UniProtKB-ARBA"/>
</dbReference>
<dbReference type="SUPFAM" id="SSF48726">
    <property type="entry name" value="Immunoglobulin"/>
    <property type="match status" value="5"/>
</dbReference>
<protein>
    <submittedName>
        <fullName evidence="11">Protein turtle homolog A</fullName>
    </submittedName>
</protein>
<dbReference type="InterPro" id="IPR036116">
    <property type="entry name" value="FN3_sf"/>
</dbReference>
<name>A0A8B7NFA1_HYAAZ</name>
<evidence type="ECO:0000259" key="8">
    <source>
        <dbReference type="PROSITE" id="PS50835"/>
    </source>
</evidence>
<evidence type="ECO:0000256" key="2">
    <source>
        <dbReference type="ARBA" id="ARBA00022737"/>
    </source>
</evidence>
<dbReference type="OMA" id="NERVEIM"/>
<dbReference type="GO" id="GO:0030154">
    <property type="term" value="P:cell differentiation"/>
    <property type="evidence" value="ECO:0007669"/>
    <property type="project" value="UniProtKB-ARBA"/>
</dbReference>
<keyword evidence="10" id="KW-1185">Reference proteome</keyword>
<feature type="domain" description="Ig-like" evidence="8">
    <location>
        <begin position="164"/>
        <end position="264"/>
    </location>
</feature>
<feature type="domain" description="Ig-like" evidence="8">
    <location>
        <begin position="496"/>
        <end position="589"/>
    </location>
</feature>
<dbReference type="KEGG" id="hazt:108669463"/>
<evidence type="ECO:0000256" key="7">
    <source>
        <dbReference type="SAM" id="Phobius"/>
    </source>
</evidence>
<feature type="transmembrane region" description="Helical" evidence="7">
    <location>
        <begin position="710"/>
        <end position="738"/>
    </location>
</feature>
<dbReference type="InterPro" id="IPR003598">
    <property type="entry name" value="Ig_sub2"/>
</dbReference>
<evidence type="ECO:0000256" key="6">
    <source>
        <dbReference type="SAM" id="MobiDB-lite"/>
    </source>
</evidence>
<evidence type="ECO:0000313" key="11">
    <source>
        <dbReference type="RefSeq" id="XP_018012290.1"/>
    </source>
</evidence>
<dbReference type="GO" id="GO:0016020">
    <property type="term" value="C:membrane"/>
    <property type="evidence" value="ECO:0007669"/>
    <property type="project" value="UniProtKB-SubCell"/>
</dbReference>
<dbReference type="InterPro" id="IPR003961">
    <property type="entry name" value="FN3_dom"/>
</dbReference>
<evidence type="ECO:0000256" key="4">
    <source>
        <dbReference type="ARBA" id="ARBA00023157"/>
    </source>
</evidence>
<gene>
    <name evidence="11" type="primary">LOC108669463</name>
</gene>
<dbReference type="Pfam" id="PF07679">
    <property type="entry name" value="I-set"/>
    <property type="match status" value="1"/>
</dbReference>
<keyword evidence="4" id="KW-1015">Disulfide bond</keyword>
<feature type="region of interest" description="Disordered" evidence="6">
    <location>
        <begin position="852"/>
        <end position="882"/>
    </location>
</feature>
<evidence type="ECO:0000259" key="9">
    <source>
        <dbReference type="PROSITE" id="PS50853"/>
    </source>
</evidence>
<keyword evidence="7" id="KW-1133">Transmembrane helix</keyword>
<feature type="domain" description="Ig-like" evidence="8">
    <location>
        <begin position="40"/>
        <end position="157"/>
    </location>
</feature>
<dbReference type="InterPro" id="IPR007110">
    <property type="entry name" value="Ig-like_dom"/>
</dbReference>
<dbReference type="CDD" id="cd00063">
    <property type="entry name" value="FN3"/>
    <property type="match status" value="1"/>
</dbReference>
<dbReference type="InterPro" id="IPR013162">
    <property type="entry name" value="CD80_C2-set"/>
</dbReference>
<feature type="domain" description="Fibronectin type-III" evidence="9">
    <location>
        <begin position="595"/>
        <end position="697"/>
    </location>
</feature>
<dbReference type="InterPro" id="IPR003599">
    <property type="entry name" value="Ig_sub"/>
</dbReference>